<evidence type="ECO:0000259" key="1">
    <source>
        <dbReference type="PROSITE" id="PS50075"/>
    </source>
</evidence>
<comment type="caution">
    <text evidence="2">The sequence shown here is derived from an EMBL/GenBank/DDBJ whole genome shotgun (WGS) entry which is preliminary data.</text>
</comment>
<proteinExistence type="predicted"/>
<dbReference type="Pfam" id="PF00550">
    <property type="entry name" value="PP-binding"/>
    <property type="match status" value="1"/>
</dbReference>
<dbReference type="Proteomes" id="UP000645390">
    <property type="component" value="Unassembled WGS sequence"/>
</dbReference>
<dbReference type="EMBL" id="BMDJ01000001">
    <property type="protein sequence ID" value="GGI22039.1"/>
    <property type="molecule type" value="Genomic_DNA"/>
</dbReference>
<protein>
    <recommendedName>
        <fullName evidence="1">Carrier domain-containing protein</fullName>
    </recommendedName>
</protein>
<keyword evidence="3" id="KW-1185">Reference proteome</keyword>
<evidence type="ECO:0000313" key="3">
    <source>
        <dbReference type="Proteomes" id="UP000645390"/>
    </source>
</evidence>
<evidence type="ECO:0000313" key="2">
    <source>
        <dbReference type="EMBL" id="GGI22039.1"/>
    </source>
</evidence>
<gene>
    <name evidence="2" type="ORF">GCM10008119_00650</name>
</gene>
<sequence>MNKNEIISALKTIIQPYSEETLALENIDENTDFIADLKINSANLVDIVLDIEEEFKIEIDNDSMAKMLTVKATVEIIDSKLNAGK</sequence>
<dbReference type="SUPFAM" id="SSF47336">
    <property type="entry name" value="ACP-like"/>
    <property type="match status" value="1"/>
</dbReference>
<dbReference type="InterPro" id="IPR036736">
    <property type="entry name" value="ACP-like_sf"/>
</dbReference>
<name>A0ABQ2BD49_9SPHI</name>
<accession>A0ABQ2BD49</accession>
<dbReference type="PROSITE" id="PS50075">
    <property type="entry name" value="CARRIER"/>
    <property type="match status" value="1"/>
</dbReference>
<dbReference type="InterPro" id="IPR009081">
    <property type="entry name" value="PP-bd_ACP"/>
</dbReference>
<organism evidence="2 3">
    <name type="scientific">Pedobacter mendelii</name>
    <dbReference type="NCBI Taxonomy" id="1908240"/>
    <lineage>
        <taxon>Bacteria</taxon>
        <taxon>Pseudomonadati</taxon>
        <taxon>Bacteroidota</taxon>
        <taxon>Sphingobacteriia</taxon>
        <taxon>Sphingobacteriales</taxon>
        <taxon>Sphingobacteriaceae</taxon>
        <taxon>Pedobacter</taxon>
    </lineage>
</organism>
<reference evidence="3" key="1">
    <citation type="journal article" date="2019" name="Int. J. Syst. Evol. Microbiol.">
        <title>The Global Catalogue of Microorganisms (GCM) 10K type strain sequencing project: providing services to taxonomists for standard genome sequencing and annotation.</title>
        <authorList>
            <consortium name="The Broad Institute Genomics Platform"/>
            <consortium name="The Broad Institute Genome Sequencing Center for Infectious Disease"/>
            <person name="Wu L."/>
            <person name="Ma J."/>
        </authorList>
    </citation>
    <scope>NUCLEOTIDE SEQUENCE [LARGE SCALE GENOMIC DNA]</scope>
    <source>
        <strain evidence="3">CCM 8939</strain>
    </source>
</reference>
<dbReference type="Gene3D" id="1.10.1200.10">
    <property type="entry name" value="ACP-like"/>
    <property type="match status" value="1"/>
</dbReference>
<dbReference type="RefSeq" id="WP_188411243.1">
    <property type="nucleotide sequence ID" value="NZ_BMDJ01000001.1"/>
</dbReference>
<feature type="domain" description="Carrier" evidence="1">
    <location>
        <begin position="4"/>
        <end position="81"/>
    </location>
</feature>